<dbReference type="InterPro" id="IPR025664">
    <property type="entry name" value="Spore_III_AC/AD"/>
</dbReference>
<keyword evidence="1" id="KW-0812">Transmembrane</keyword>
<evidence type="ECO:0000313" key="3">
    <source>
        <dbReference type="Proteomes" id="UP000886891"/>
    </source>
</evidence>
<dbReference type="Proteomes" id="UP000886891">
    <property type="component" value="Unassembled WGS sequence"/>
</dbReference>
<evidence type="ECO:0008006" key="4">
    <source>
        <dbReference type="Google" id="ProtNLM"/>
    </source>
</evidence>
<protein>
    <recommendedName>
        <fullName evidence="4">Stage III sporulation protein AD</fullName>
    </recommendedName>
</protein>
<name>A0A9D1NCS9_9FIRM</name>
<reference evidence="2" key="2">
    <citation type="journal article" date="2021" name="PeerJ">
        <title>Extensive microbial diversity within the chicken gut microbiome revealed by metagenomics and culture.</title>
        <authorList>
            <person name="Gilroy R."/>
            <person name="Ravi A."/>
            <person name="Getino M."/>
            <person name="Pursley I."/>
            <person name="Horton D.L."/>
            <person name="Alikhan N.F."/>
            <person name="Baker D."/>
            <person name="Gharbi K."/>
            <person name="Hall N."/>
            <person name="Watson M."/>
            <person name="Adriaenssens E.M."/>
            <person name="Foster-Nyarko E."/>
            <person name="Jarju S."/>
            <person name="Secka A."/>
            <person name="Antonio M."/>
            <person name="Oren A."/>
            <person name="Chaudhuri R.R."/>
            <person name="La Ragione R."/>
            <person name="Hildebrand F."/>
            <person name="Pallen M.J."/>
        </authorList>
    </citation>
    <scope>NUCLEOTIDE SEQUENCE</scope>
    <source>
        <strain evidence="2">23406</strain>
    </source>
</reference>
<keyword evidence="1" id="KW-0472">Membrane</keyword>
<dbReference type="Pfam" id="PF06686">
    <property type="entry name" value="SpoIIIAC"/>
    <property type="match status" value="2"/>
</dbReference>
<keyword evidence="1" id="KW-1133">Transmembrane helix</keyword>
<proteinExistence type="predicted"/>
<dbReference type="AlphaFoldDB" id="A0A9D1NCS9"/>
<feature type="transmembrane region" description="Helical" evidence="1">
    <location>
        <begin position="27"/>
        <end position="44"/>
    </location>
</feature>
<reference evidence="2" key="1">
    <citation type="submission" date="2020-10" db="EMBL/GenBank/DDBJ databases">
        <authorList>
            <person name="Gilroy R."/>
        </authorList>
    </citation>
    <scope>NUCLEOTIDE SEQUENCE</scope>
    <source>
        <strain evidence="2">23406</strain>
    </source>
</reference>
<organism evidence="2 3">
    <name type="scientific">Candidatus Stercoripulliclostridium merdipullorum</name>
    <dbReference type="NCBI Taxonomy" id="2840952"/>
    <lineage>
        <taxon>Bacteria</taxon>
        <taxon>Bacillati</taxon>
        <taxon>Bacillota</taxon>
        <taxon>Clostridia</taxon>
        <taxon>Eubacteriales</taxon>
        <taxon>Candidatus Stercoripulliclostridium</taxon>
    </lineage>
</organism>
<accession>A0A9D1NCS9</accession>
<gene>
    <name evidence="2" type="ORF">IAB14_03365</name>
</gene>
<comment type="caution">
    <text evidence="2">The sequence shown here is derived from an EMBL/GenBank/DDBJ whole genome shotgun (WGS) entry which is preliminary data.</text>
</comment>
<evidence type="ECO:0000256" key="1">
    <source>
        <dbReference type="SAM" id="Phobius"/>
    </source>
</evidence>
<evidence type="ECO:0000313" key="2">
    <source>
        <dbReference type="EMBL" id="HIV00138.1"/>
    </source>
</evidence>
<sequence>MEIFRIIGVGMVGLFATVILKEVKPELAVVASVVTGIALLYFVIEPFSSAIGVFRSIADQANLDASLVGGVVKIIGVGYLTEFSASLCEDYGVSSVGKKMQFAGKILILTLSLPMITSIFRSIGALLG</sequence>
<feature type="transmembrane region" description="Helical" evidence="1">
    <location>
        <begin position="106"/>
        <end position="127"/>
    </location>
</feature>
<dbReference type="EMBL" id="DVOH01000023">
    <property type="protein sequence ID" value="HIV00138.1"/>
    <property type="molecule type" value="Genomic_DNA"/>
</dbReference>